<organism evidence="1 2">
    <name type="scientific">Sphenostylis stenocarpa</name>
    <dbReference type="NCBI Taxonomy" id="92480"/>
    <lineage>
        <taxon>Eukaryota</taxon>
        <taxon>Viridiplantae</taxon>
        <taxon>Streptophyta</taxon>
        <taxon>Embryophyta</taxon>
        <taxon>Tracheophyta</taxon>
        <taxon>Spermatophyta</taxon>
        <taxon>Magnoliopsida</taxon>
        <taxon>eudicotyledons</taxon>
        <taxon>Gunneridae</taxon>
        <taxon>Pentapetalae</taxon>
        <taxon>rosids</taxon>
        <taxon>fabids</taxon>
        <taxon>Fabales</taxon>
        <taxon>Fabaceae</taxon>
        <taxon>Papilionoideae</taxon>
        <taxon>50 kb inversion clade</taxon>
        <taxon>NPAAA clade</taxon>
        <taxon>indigoferoid/millettioid clade</taxon>
        <taxon>Phaseoleae</taxon>
        <taxon>Sphenostylis</taxon>
    </lineage>
</organism>
<dbReference type="Gramene" id="rna-AYBTSS11_LOCUS26164">
    <property type="protein sequence ID" value="CAJ1974093.1"/>
    <property type="gene ID" value="gene-AYBTSS11_LOCUS26164"/>
</dbReference>
<dbReference type="AlphaFoldDB" id="A0AA86VTD2"/>
<dbReference type="Proteomes" id="UP001189624">
    <property type="component" value="Chromosome 9"/>
</dbReference>
<evidence type="ECO:0000313" key="2">
    <source>
        <dbReference type="Proteomes" id="UP001189624"/>
    </source>
</evidence>
<evidence type="ECO:0000313" key="1">
    <source>
        <dbReference type="EMBL" id="CAJ1974093.1"/>
    </source>
</evidence>
<protein>
    <submittedName>
        <fullName evidence="1">Uncharacterized protein</fullName>
    </submittedName>
</protein>
<proteinExistence type="predicted"/>
<reference evidence="1" key="1">
    <citation type="submission" date="2023-10" db="EMBL/GenBank/DDBJ databases">
        <authorList>
            <person name="Domelevo Entfellner J.-B."/>
        </authorList>
    </citation>
    <scope>NUCLEOTIDE SEQUENCE</scope>
</reference>
<gene>
    <name evidence="1" type="ORF">AYBTSS11_LOCUS26164</name>
</gene>
<dbReference type="EMBL" id="OY731406">
    <property type="protein sequence ID" value="CAJ1974093.1"/>
    <property type="molecule type" value="Genomic_DNA"/>
</dbReference>
<keyword evidence="2" id="KW-1185">Reference proteome</keyword>
<accession>A0AA86VTD2</accession>
<name>A0AA86VTD2_9FABA</name>
<sequence length="111" mass="12357">MVAPPAKGAPAPGGLHWCPRHALSSFQRSMLSSPTLLCKTCSMHNVMWVSDSEETGEISQQDLFDARTSWEWDAELPGSNKFGKEVPKWNEAWTGFKAKGRKPLRESGPRD</sequence>